<dbReference type="InterPro" id="IPR017740">
    <property type="entry name" value="TssA-like"/>
</dbReference>
<evidence type="ECO:0000256" key="1">
    <source>
        <dbReference type="SAM" id="MobiDB-lite"/>
    </source>
</evidence>
<dbReference type="Pfam" id="PF06812">
    <property type="entry name" value="ImpA_N"/>
    <property type="match status" value="1"/>
</dbReference>
<feature type="region of interest" description="Disordered" evidence="1">
    <location>
        <begin position="247"/>
        <end position="273"/>
    </location>
</feature>
<dbReference type="AlphaFoldDB" id="A0A2A4I4D6"/>
<accession>A0A2A4I4D6</accession>
<feature type="domain" description="ImpA N-terminal" evidence="2">
    <location>
        <begin position="32"/>
        <end position="140"/>
    </location>
</feature>
<dbReference type="PANTHER" id="PTHR37951">
    <property type="entry name" value="CYTOPLASMIC PROTEIN-RELATED"/>
    <property type="match status" value="1"/>
</dbReference>
<reference evidence="3 4" key="1">
    <citation type="submission" date="2017-09" db="EMBL/GenBank/DDBJ databases">
        <title>Sphingomonas adhaesiva DSM 7418, whole genome shotgun sequence.</title>
        <authorList>
            <person name="Feng G."/>
            <person name="Zhu H."/>
        </authorList>
    </citation>
    <scope>NUCLEOTIDE SEQUENCE [LARGE SCALE GENOMIC DNA]</scope>
    <source>
        <strain evidence="3 4">DSM 7418</strain>
    </source>
</reference>
<gene>
    <name evidence="3" type="ORF">COA07_14365</name>
</gene>
<dbReference type="Proteomes" id="UP000218323">
    <property type="component" value="Unassembled WGS sequence"/>
</dbReference>
<evidence type="ECO:0000259" key="2">
    <source>
        <dbReference type="Pfam" id="PF06812"/>
    </source>
</evidence>
<evidence type="ECO:0000313" key="3">
    <source>
        <dbReference type="EMBL" id="PCG13359.1"/>
    </source>
</evidence>
<proteinExistence type="predicted"/>
<keyword evidence="4" id="KW-1185">Reference proteome</keyword>
<comment type="caution">
    <text evidence="3">The sequence shown here is derived from an EMBL/GenBank/DDBJ whole genome shotgun (WGS) entry which is preliminary data.</text>
</comment>
<feature type="compositionally biased region" description="Low complexity" evidence="1">
    <location>
        <begin position="249"/>
        <end position="270"/>
    </location>
</feature>
<dbReference type="EMBL" id="NWVC01000008">
    <property type="protein sequence ID" value="PCG13359.1"/>
    <property type="molecule type" value="Genomic_DNA"/>
</dbReference>
<protein>
    <submittedName>
        <fullName evidence="3">Type VI secretion system protein TssA</fullName>
    </submittedName>
</protein>
<dbReference type="InterPro" id="IPR010657">
    <property type="entry name" value="ImpA_N"/>
</dbReference>
<dbReference type="PANTHER" id="PTHR37951:SF1">
    <property type="entry name" value="TYPE VI SECRETION SYSTEM COMPONENT TSSA1"/>
    <property type="match status" value="1"/>
</dbReference>
<name>A0A2A4I4D6_9SPHN</name>
<sequence length="357" mass="38463">MAPRRGPGRRDAIERGIARVVDWAGLVEPLDGDPVGPDLSYDAERVAIEDVFATSASGERAEDVNWRDVIARVQAQAARTRDLWLGIYWARAGAMAGALDAVADGVQLLAALIETHWDMVHPQLDEVGFLGRKSACDGLARHAEFIQPLRRVALIAHPRLGSYSAADLERFEQEGDAAEGYGMFRAALEQLDAEAIDAAIDTLDTIRDAIRRVDRVLTDNAGEDTGTDFAPTYQVLAQMRAGLARHSHTATASGTDAGTAGEGAAAQTDTARGDSAAGGFIAGRIETRDDVLRALDAVADYYRRREPGSAVPLALRRAREWVPKTFIEVLADIAPASMEDARRVLMSQSMMAEAGLE</sequence>
<evidence type="ECO:0000313" key="4">
    <source>
        <dbReference type="Proteomes" id="UP000218323"/>
    </source>
</evidence>
<organism evidence="3 4">
    <name type="scientific">Sphingomonas adhaesiva</name>
    <dbReference type="NCBI Taxonomy" id="28212"/>
    <lineage>
        <taxon>Bacteria</taxon>
        <taxon>Pseudomonadati</taxon>
        <taxon>Pseudomonadota</taxon>
        <taxon>Alphaproteobacteria</taxon>
        <taxon>Sphingomonadales</taxon>
        <taxon>Sphingomonadaceae</taxon>
        <taxon>Sphingomonas</taxon>
    </lineage>
</organism>